<proteinExistence type="predicted"/>
<sequence>MSSDNSHASIDYATFQFPTFSKTTDDFISFRQNRNFGNIHVSELDSSPVSRFPYKQMYSDLDLDTSKYTILEDDIELKNGTTSNNYKLLPGLEIGSWGHKLNRIGKGQKKIKHSKQDHVSQDGFINLHRFKIIRARVQDMKLKREQKVFLCPSKKSHFQMCLDNIASIETPAGKSRRGVPTKLVGENGVRD</sequence>
<reference evidence="2 3" key="1">
    <citation type="submission" date="2024-01" db="EMBL/GenBank/DDBJ databases">
        <authorList>
            <consortium name="Genoscope - CEA"/>
            <person name="William W."/>
        </authorList>
    </citation>
    <scope>NUCLEOTIDE SEQUENCE [LARGE SCALE GENOMIC DNA]</scope>
    <source>
        <strain evidence="2 3">29B2s-10</strain>
    </source>
</reference>
<evidence type="ECO:0000313" key="3">
    <source>
        <dbReference type="Proteomes" id="UP001497600"/>
    </source>
</evidence>
<organism evidence="2 3">
    <name type="scientific">[Candida] anglica</name>
    <dbReference type="NCBI Taxonomy" id="148631"/>
    <lineage>
        <taxon>Eukaryota</taxon>
        <taxon>Fungi</taxon>
        <taxon>Dikarya</taxon>
        <taxon>Ascomycota</taxon>
        <taxon>Saccharomycotina</taxon>
        <taxon>Pichiomycetes</taxon>
        <taxon>Debaryomycetaceae</taxon>
        <taxon>Kurtzmaniella</taxon>
    </lineage>
</organism>
<feature type="region of interest" description="Disordered" evidence="1">
    <location>
        <begin position="172"/>
        <end position="191"/>
    </location>
</feature>
<protein>
    <submittedName>
        <fullName evidence="2">Uncharacterized protein</fullName>
    </submittedName>
</protein>
<dbReference type="EMBL" id="OZ004256">
    <property type="protein sequence ID" value="CAK7905039.1"/>
    <property type="molecule type" value="Genomic_DNA"/>
</dbReference>
<evidence type="ECO:0000256" key="1">
    <source>
        <dbReference type="SAM" id="MobiDB-lite"/>
    </source>
</evidence>
<keyword evidence="3" id="KW-1185">Reference proteome</keyword>
<dbReference type="Proteomes" id="UP001497600">
    <property type="component" value="Chromosome D"/>
</dbReference>
<evidence type="ECO:0000313" key="2">
    <source>
        <dbReference type="EMBL" id="CAK7905039.1"/>
    </source>
</evidence>
<gene>
    <name evidence="2" type="ORF">CAAN4_D12222</name>
</gene>
<accession>A0ABP0EBE7</accession>
<name>A0ABP0EBE7_9ASCO</name>